<dbReference type="SUPFAM" id="SSF81427">
    <property type="entry name" value="Mitochondrial cytochrome c oxidase subunit VIIc (aka VIIIa)"/>
    <property type="match status" value="1"/>
</dbReference>
<evidence type="ECO:0000313" key="9">
    <source>
        <dbReference type="Proteomes" id="UP001142055"/>
    </source>
</evidence>
<name>A0A9Q0MDK1_BLOTA</name>
<evidence type="ECO:0000256" key="5">
    <source>
        <dbReference type="ARBA" id="ARBA00023128"/>
    </source>
</evidence>
<evidence type="ECO:0000256" key="7">
    <source>
        <dbReference type="SAM" id="Phobius"/>
    </source>
</evidence>
<keyword evidence="7" id="KW-1133">Transmembrane helix</keyword>
<dbReference type="GO" id="GO:0006123">
    <property type="term" value="P:mitochondrial electron transport, cytochrome c to oxygen"/>
    <property type="evidence" value="ECO:0007669"/>
    <property type="project" value="InterPro"/>
</dbReference>
<organism evidence="8 9">
    <name type="scientific">Blomia tropicalis</name>
    <name type="common">Mite</name>
    <dbReference type="NCBI Taxonomy" id="40697"/>
    <lineage>
        <taxon>Eukaryota</taxon>
        <taxon>Metazoa</taxon>
        <taxon>Ecdysozoa</taxon>
        <taxon>Arthropoda</taxon>
        <taxon>Chelicerata</taxon>
        <taxon>Arachnida</taxon>
        <taxon>Acari</taxon>
        <taxon>Acariformes</taxon>
        <taxon>Sarcoptiformes</taxon>
        <taxon>Astigmata</taxon>
        <taxon>Glycyphagoidea</taxon>
        <taxon>Echimyopodidae</taxon>
        <taxon>Blomia</taxon>
    </lineage>
</organism>
<dbReference type="Gene3D" id="4.10.49.10">
    <property type="entry name" value="Cytochrome c oxidase subunit VIIc"/>
    <property type="match status" value="1"/>
</dbReference>
<evidence type="ECO:0000256" key="1">
    <source>
        <dbReference type="ARBA" id="ARBA00004434"/>
    </source>
</evidence>
<keyword evidence="9" id="KW-1185">Reference proteome</keyword>
<dbReference type="InterPro" id="IPR004202">
    <property type="entry name" value="COX7C/Cox8"/>
</dbReference>
<dbReference type="OMA" id="SHETPYQ"/>
<sequence length="71" mass="8202">MIATRTLSLVPRSVLRQTIARSHDANYKGANVPFNIVNRKSFAVKMILFLSIPFSLPYLVWRRRLARMKGI</sequence>
<accession>A0A9Q0MDK1</accession>
<comment type="pathway">
    <text evidence="2">Energy metabolism; oxidative phosphorylation.</text>
</comment>
<dbReference type="InterPro" id="IPR036636">
    <property type="entry name" value="COX7C/Cox8_sf"/>
</dbReference>
<keyword evidence="7" id="KW-0812">Transmembrane</keyword>
<gene>
    <name evidence="8" type="ORF">RDWZM_002034</name>
</gene>
<evidence type="ECO:0000256" key="4">
    <source>
        <dbReference type="ARBA" id="ARBA00022792"/>
    </source>
</evidence>
<protein>
    <recommendedName>
        <fullName evidence="10">Cytochrome c oxidase polypeptide VIIc</fullName>
    </recommendedName>
</protein>
<evidence type="ECO:0000256" key="2">
    <source>
        <dbReference type="ARBA" id="ARBA00004673"/>
    </source>
</evidence>
<dbReference type="OrthoDB" id="9974841at2759"/>
<keyword evidence="6 7" id="KW-0472">Membrane</keyword>
<dbReference type="GO" id="GO:0045277">
    <property type="term" value="C:respiratory chain complex IV"/>
    <property type="evidence" value="ECO:0007669"/>
    <property type="project" value="InterPro"/>
</dbReference>
<comment type="caution">
    <text evidence="8">The sequence shown here is derived from an EMBL/GenBank/DDBJ whole genome shotgun (WGS) entry which is preliminary data.</text>
</comment>
<dbReference type="GO" id="GO:0005743">
    <property type="term" value="C:mitochondrial inner membrane"/>
    <property type="evidence" value="ECO:0007669"/>
    <property type="project" value="UniProtKB-SubCell"/>
</dbReference>
<evidence type="ECO:0000256" key="3">
    <source>
        <dbReference type="ARBA" id="ARBA00010514"/>
    </source>
</evidence>
<keyword evidence="5" id="KW-0496">Mitochondrion</keyword>
<dbReference type="EMBL" id="JAPWDV010000001">
    <property type="protein sequence ID" value="KAJ6223489.1"/>
    <property type="molecule type" value="Genomic_DNA"/>
</dbReference>
<dbReference type="AlphaFoldDB" id="A0A9Q0MDK1"/>
<comment type="subcellular location">
    <subcellularLocation>
        <location evidence="1">Mitochondrion inner membrane</location>
        <topology evidence="1">Single-pass membrane protein</topology>
    </subcellularLocation>
</comment>
<feature type="transmembrane region" description="Helical" evidence="7">
    <location>
        <begin position="42"/>
        <end position="61"/>
    </location>
</feature>
<keyword evidence="4" id="KW-0999">Mitochondrion inner membrane</keyword>
<evidence type="ECO:0000313" key="8">
    <source>
        <dbReference type="EMBL" id="KAJ6223489.1"/>
    </source>
</evidence>
<proteinExistence type="inferred from homology"/>
<reference evidence="8" key="1">
    <citation type="submission" date="2022-12" db="EMBL/GenBank/DDBJ databases">
        <title>Genome assemblies of Blomia tropicalis.</title>
        <authorList>
            <person name="Cui Y."/>
        </authorList>
    </citation>
    <scope>NUCLEOTIDE SEQUENCE</scope>
    <source>
        <tissue evidence="8">Adult mites</tissue>
    </source>
</reference>
<evidence type="ECO:0008006" key="10">
    <source>
        <dbReference type="Google" id="ProtNLM"/>
    </source>
</evidence>
<dbReference type="Proteomes" id="UP001142055">
    <property type="component" value="Chromosome 1"/>
</dbReference>
<dbReference type="Pfam" id="PF02935">
    <property type="entry name" value="COX7C"/>
    <property type="match status" value="1"/>
</dbReference>
<comment type="similarity">
    <text evidence="3">Belongs to the cytochrome c oxidase VIIc family.</text>
</comment>
<evidence type="ECO:0000256" key="6">
    <source>
        <dbReference type="ARBA" id="ARBA00023136"/>
    </source>
</evidence>